<dbReference type="InterPro" id="IPR000045">
    <property type="entry name" value="Prepilin_IV_endopep_pep"/>
</dbReference>
<dbReference type="AlphaFoldDB" id="H8L1F9"/>
<gene>
    <name evidence="3" type="ordered locus">Fraau_0190</name>
</gene>
<feature type="transmembrane region" description="Helical" evidence="1">
    <location>
        <begin position="30"/>
        <end position="49"/>
    </location>
</feature>
<keyword evidence="3" id="KW-0378">Hydrolase</keyword>
<dbReference type="HOGENOM" id="CLU_057101_6_0_6"/>
<protein>
    <submittedName>
        <fullName evidence="3">Flp pilus assembly protein, protease CpaA</fullName>
    </submittedName>
</protein>
<dbReference type="KEGG" id="fau:Fraau_0190"/>
<feature type="transmembrane region" description="Helical" evidence="1">
    <location>
        <begin position="55"/>
        <end position="77"/>
    </location>
</feature>
<feature type="domain" description="Prepilin type IV endopeptidase peptidase" evidence="2">
    <location>
        <begin position="8"/>
        <end position="112"/>
    </location>
</feature>
<evidence type="ECO:0000259" key="2">
    <source>
        <dbReference type="Pfam" id="PF01478"/>
    </source>
</evidence>
<name>H8L1F9_FRAAD</name>
<evidence type="ECO:0000313" key="4">
    <source>
        <dbReference type="Proteomes" id="UP000005234"/>
    </source>
</evidence>
<feature type="transmembrane region" description="Helical" evidence="1">
    <location>
        <begin position="84"/>
        <end position="117"/>
    </location>
</feature>
<evidence type="ECO:0000256" key="1">
    <source>
        <dbReference type="SAM" id="Phobius"/>
    </source>
</evidence>
<dbReference type="GO" id="GO:0006508">
    <property type="term" value="P:proteolysis"/>
    <property type="evidence" value="ECO:0007669"/>
    <property type="project" value="UniProtKB-KW"/>
</dbReference>
<dbReference type="Pfam" id="PF01478">
    <property type="entry name" value="Peptidase_A24"/>
    <property type="match status" value="1"/>
</dbReference>
<dbReference type="RefSeq" id="WP_014401693.1">
    <property type="nucleotide sequence ID" value="NC_017033.1"/>
</dbReference>
<dbReference type="Gene3D" id="1.20.120.1220">
    <property type="match status" value="1"/>
</dbReference>
<keyword evidence="1" id="KW-1133">Transmembrane helix</keyword>
<keyword evidence="3" id="KW-0645">Protease</keyword>
<keyword evidence="4" id="KW-1185">Reference proteome</keyword>
<accession>H8L1F9</accession>
<dbReference type="EMBL" id="CP003350">
    <property type="protein sequence ID" value="AFC84687.1"/>
    <property type="molecule type" value="Genomic_DNA"/>
</dbReference>
<keyword evidence="1" id="KW-0812">Transmembrane</keyword>
<dbReference type="GO" id="GO:0004190">
    <property type="term" value="F:aspartic-type endopeptidase activity"/>
    <property type="evidence" value="ECO:0007669"/>
    <property type="project" value="InterPro"/>
</dbReference>
<dbReference type="STRING" id="767434.Fraau_0190"/>
<dbReference type="Proteomes" id="UP000005234">
    <property type="component" value="Chromosome"/>
</dbReference>
<reference evidence="3" key="1">
    <citation type="submission" date="2012-02" db="EMBL/GenBank/DDBJ databases">
        <title>The complete genome of Frateuria aurantia DSM 6220.</title>
        <authorList>
            <consortium name="US DOE Joint Genome Institute (JGI-PGF)"/>
            <person name="Lucas S."/>
            <person name="Copeland A."/>
            <person name="Lapidus A."/>
            <person name="Glavina del Rio T."/>
            <person name="Dalin E."/>
            <person name="Tice H."/>
            <person name="Bruce D."/>
            <person name="Goodwin L."/>
            <person name="Pitluck S."/>
            <person name="Peters L."/>
            <person name="Ovchinnikova G."/>
            <person name="Teshima H."/>
            <person name="Kyrpides N."/>
            <person name="Mavromatis K."/>
            <person name="Ivanova N."/>
            <person name="Brettin T."/>
            <person name="Detter J.C."/>
            <person name="Han C."/>
            <person name="Larimer F."/>
            <person name="Land M."/>
            <person name="Hauser L."/>
            <person name="Markowitz V."/>
            <person name="Cheng J.-F."/>
            <person name="Hugenholtz P."/>
            <person name="Woyke T."/>
            <person name="Wu D."/>
            <person name="Brambilla E."/>
            <person name="Klenk H.-P."/>
            <person name="Eisen J.A."/>
        </authorList>
    </citation>
    <scope>NUCLEOTIDE SEQUENCE</scope>
    <source>
        <strain evidence="3">DSM 6220</strain>
    </source>
</reference>
<dbReference type="eggNOG" id="COG4960">
    <property type="taxonomic scope" value="Bacteria"/>
</dbReference>
<sequence length="164" mass="17433">MQDAQPWLAMWASLCVIVSDGCWRRVSNRLLLATLTISVMLGVLALAFGSPAHCITHLLGFCLGGGILLPFYAIGWMGAGDVKFLAVIGFVLGWQALLPIWIFGSMLLGLCAAAHLLQPRLAETTGLRIRPLRPGLPYAACLGIATIAVCLFSRIMIPLGMGAG</sequence>
<dbReference type="GO" id="GO:0016020">
    <property type="term" value="C:membrane"/>
    <property type="evidence" value="ECO:0007669"/>
    <property type="project" value="InterPro"/>
</dbReference>
<evidence type="ECO:0000313" key="3">
    <source>
        <dbReference type="EMBL" id="AFC84687.1"/>
    </source>
</evidence>
<keyword evidence="1" id="KW-0472">Membrane</keyword>
<organism evidence="3 4">
    <name type="scientific">Frateuria aurantia (strain ATCC 33424 / DSM 6220 / KCTC 2777 / LMG 1558 / NBRC 3245 / NCIMB 13370)</name>
    <name type="common">Acetobacter aurantius</name>
    <dbReference type="NCBI Taxonomy" id="767434"/>
    <lineage>
        <taxon>Bacteria</taxon>
        <taxon>Pseudomonadati</taxon>
        <taxon>Pseudomonadota</taxon>
        <taxon>Gammaproteobacteria</taxon>
        <taxon>Lysobacterales</taxon>
        <taxon>Rhodanobacteraceae</taxon>
        <taxon>Frateuria</taxon>
    </lineage>
</organism>
<proteinExistence type="predicted"/>
<feature type="transmembrane region" description="Helical" evidence="1">
    <location>
        <begin position="137"/>
        <end position="157"/>
    </location>
</feature>